<organism evidence="2 3">
    <name type="scientific">Stylosanthes scabra</name>
    <dbReference type="NCBI Taxonomy" id="79078"/>
    <lineage>
        <taxon>Eukaryota</taxon>
        <taxon>Viridiplantae</taxon>
        <taxon>Streptophyta</taxon>
        <taxon>Embryophyta</taxon>
        <taxon>Tracheophyta</taxon>
        <taxon>Spermatophyta</taxon>
        <taxon>Magnoliopsida</taxon>
        <taxon>eudicotyledons</taxon>
        <taxon>Gunneridae</taxon>
        <taxon>Pentapetalae</taxon>
        <taxon>rosids</taxon>
        <taxon>fabids</taxon>
        <taxon>Fabales</taxon>
        <taxon>Fabaceae</taxon>
        <taxon>Papilionoideae</taxon>
        <taxon>50 kb inversion clade</taxon>
        <taxon>dalbergioids sensu lato</taxon>
        <taxon>Dalbergieae</taxon>
        <taxon>Pterocarpus clade</taxon>
        <taxon>Stylosanthes</taxon>
    </lineage>
</organism>
<comment type="caution">
    <text evidence="2">The sequence shown here is derived from an EMBL/GenBank/DDBJ whole genome shotgun (WGS) entry which is preliminary data.</text>
</comment>
<keyword evidence="1" id="KW-1133">Transmembrane helix</keyword>
<evidence type="ECO:0000313" key="2">
    <source>
        <dbReference type="EMBL" id="MED6161850.1"/>
    </source>
</evidence>
<keyword evidence="1" id="KW-0812">Transmembrane</keyword>
<proteinExistence type="predicted"/>
<keyword evidence="1" id="KW-0472">Membrane</keyword>
<sequence>MENLRDHTRRLRQNHTFDDDIFWTIFVHTEPKVATRCRTLSKKRFELLKSEVFIEENFKATNQNSKWFLGIDAETGEHIPLSIPATINVFGHYYMVGSDHGNICVRVTESGINSRLLIWNPRRIKLHGVATKQDKEWTVEGTFESEVEKIGPYSIVTDGLSFLVGWDGIDHAQPNAILSFSFKEMNFSQAEIPAEVIMENNSLAIFNGGVGFITYREVRFSREVVVWDMYSQGHDTLAWERKIIVSGFAFLFSPSILVGTSILSILDVRTGYGTANNADRADLYIYKGRKKNREMDLLYHNYWGEDVQVKTIVVHSEGLFSV</sequence>
<reference evidence="2 3" key="1">
    <citation type="journal article" date="2023" name="Plants (Basel)">
        <title>Bridging the Gap: Combining Genomics and Transcriptomics Approaches to Understand Stylosanthes scabra, an Orphan Legume from the Brazilian Caatinga.</title>
        <authorList>
            <person name="Ferreira-Neto J.R.C."/>
            <person name="da Silva M.D."/>
            <person name="Binneck E."/>
            <person name="de Melo N.F."/>
            <person name="da Silva R.H."/>
            <person name="de Melo A.L.T.M."/>
            <person name="Pandolfi V."/>
            <person name="Bustamante F.O."/>
            <person name="Brasileiro-Vidal A.C."/>
            <person name="Benko-Iseppon A.M."/>
        </authorList>
    </citation>
    <scope>NUCLEOTIDE SEQUENCE [LARGE SCALE GENOMIC DNA]</scope>
    <source>
        <tissue evidence="2">Leaves</tissue>
    </source>
</reference>
<evidence type="ECO:0000313" key="3">
    <source>
        <dbReference type="Proteomes" id="UP001341840"/>
    </source>
</evidence>
<dbReference type="Proteomes" id="UP001341840">
    <property type="component" value="Unassembled WGS sequence"/>
</dbReference>
<gene>
    <name evidence="2" type="ORF">PIB30_064625</name>
</gene>
<keyword evidence="3" id="KW-1185">Reference proteome</keyword>
<evidence type="ECO:0000256" key="1">
    <source>
        <dbReference type="SAM" id="Phobius"/>
    </source>
</evidence>
<accession>A0ABU6UKM0</accession>
<feature type="transmembrane region" description="Helical" evidence="1">
    <location>
        <begin position="243"/>
        <end position="266"/>
    </location>
</feature>
<evidence type="ECO:0008006" key="4">
    <source>
        <dbReference type="Google" id="ProtNLM"/>
    </source>
</evidence>
<protein>
    <recommendedName>
        <fullName evidence="4">F-box associated domain-containing protein</fullName>
    </recommendedName>
</protein>
<dbReference type="EMBL" id="JASCZI010121461">
    <property type="protein sequence ID" value="MED6161850.1"/>
    <property type="molecule type" value="Genomic_DNA"/>
</dbReference>
<name>A0ABU6UKM0_9FABA</name>